<evidence type="ECO:0000256" key="2">
    <source>
        <dbReference type="ARBA" id="ARBA00022723"/>
    </source>
</evidence>
<keyword evidence="2" id="KW-0479">Metal-binding</keyword>
<protein>
    <submittedName>
        <fullName evidence="5">Isopropylmalate/homocitrate/citramalate synthase</fullName>
    </submittedName>
</protein>
<evidence type="ECO:0000256" key="3">
    <source>
        <dbReference type="ARBA" id="ARBA00023239"/>
    </source>
</evidence>
<accession>A0A090EM96</accession>
<evidence type="ECO:0000313" key="5">
    <source>
        <dbReference type="EMBL" id="CDX32132.1"/>
    </source>
</evidence>
<evidence type="ECO:0000259" key="4">
    <source>
        <dbReference type="PROSITE" id="PS50991"/>
    </source>
</evidence>
<dbReference type="GeneID" id="31889357"/>
<evidence type="ECO:0000256" key="1">
    <source>
        <dbReference type="ARBA" id="ARBA00009405"/>
    </source>
</evidence>
<dbReference type="GO" id="GO:0046872">
    <property type="term" value="F:metal ion binding"/>
    <property type="evidence" value="ECO:0007669"/>
    <property type="project" value="UniProtKB-KW"/>
</dbReference>
<dbReference type="AlphaFoldDB" id="A0A090EM96"/>
<dbReference type="Pfam" id="PF00682">
    <property type="entry name" value="HMGL-like"/>
    <property type="match status" value="1"/>
</dbReference>
<dbReference type="GO" id="GO:0006552">
    <property type="term" value="P:L-leucine catabolic process"/>
    <property type="evidence" value="ECO:0007669"/>
    <property type="project" value="TreeGrafter"/>
</dbReference>
<dbReference type="PANTHER" id="PTHR42738:SF7">
    <property type="entry name" value="HYDROXYMETHYLGLUTARYL-COA LYASE"/>
    <property type="match status" value="1"/>
</dbReference>
<dbReference type="Proteomes" id="UP000046373">
    <property type="component" value="Unassembled WGS sequence"/>
</dbReference>
<proteinExistence type="inferred from homology"/>
<gene>
    <name evidence="5" type="ORF">MPLDJ20_150050</name>
</gene>
<reference evidence="5 6" key="1">
    <citation type="submission" date="2014-08" db="EMBL/GenBank/DDBJ databases">
        <authorList>
            <person name="Moulin Lionel"/>
        </authorList>
    </citation>
    <scope>NUCLEOTIDE SEQUENCE [LARGE SCALE GENOMIC DNA]</scope>
</reference>
<sequence length="291" mass="30245">MSQPQNVTIVEVGPRDGLQNEKTIIASDRKVALIGLLADAGLARIEATAFVSPKWVPQMADHDEVMRSVPRRPGLVLSALVPNEEGAAAAIAAGAQELAVFASASETFARKNTNCTIAQSIERFRPVMSLAAAHGLPVRGYVSCAIDCPYEGATEPKAVRDVSERLIGIGCHEVAVADTIGRASPERVDRMLTEVTRCIAASCLACHFHDTSGQALANIDVALAFGIRIFDSAVGGLGGCPYAPGAAGNVATEAVVAHVTRLGYGTGIDIGKLAHARALALRLKAGAGSRD</sequence>
<dbReference type="InterPro" id="IPR000891">
    <property type="entry name" value="PYR_CT"/>
</dbReference>
<name>A0A090EM96_MESPL</name>
<dbReference type="Gene3D" id="3.20.20.70">
    <property type="entry name" value="Aldolase class I"/>
    <property type="match status" value="1"/>
</dbReference>
<keyword evidence="3" id="KW-0456">Lyase</keyword>
<evidence type="ECO:0000313" key="6">
    <source>
        <dbReference type="Proteomes" id="UP000046373"/>
    </source>
</evidence>
<dbReference type="NCBIfam" id="NF004283">
    <property type="entry name" value="PRK05692.1"/>
    <property type="match status" value="1"/>
</dbReference>
<organism evidence="5 6">
    <name type="scientific">Mesorhizobium plurifarium</name>
    <dbReference type="NCBI Taxonomy" id="69974"/>
    <lineage>
        <taxon>Bacteria</taxon>
        <taxon>Pseudomonadati</taxon>
        <taxon>Pseudomonadota</taxon>
        <taxon>Alphaproteobacteria</taxon>
        <taxon>Hyphomicrobiales</taxon>
        <taxon>Phyllobacteriaceae</taxon>
        <taxon>Mesorhizobium</taxon>
    </lineage>
</organism>
<dbReference type="GO" id="GO:0004419">
    <property type="term" value="F:hydroxymethylglutaryl-CoA lyase activity"/>
    <property type="evidence" value="ECO:0007669"/>
    <property type="project" value="TreeGrafter"/>
</dbReference>
<dbReference type="EMBL" id="CCNB01000007">
    <property type="protein sequence ID" value="CDX32132.1"/>
    <property type="molecule type" value="Genomic_DNA"/>
</dbReference>
<dbReference type="CDD" id="cd07938">
    <property type="entry name" value="DRE_TIM_HMGL"/>
    <property type="match status" value="1"/>
</dbReference>
<dbReference type="GO" id="GO:0046951">
    <property type="term" value="P:ketone body biosynthetic process"/>
    <property type="evidence" value="ECO:0007669"/>
    <property type="project" value="TreeGrafter"/>
</dbReference>
<dbReference type="PROSITE" id="PS50991">
    <property type="entry name" value="PYR_CT"/>
    <property type="match status" value="1"/>
</dbReference>
<dbReference type="PANTHER" id="PTHR42738">
    <property type="entry name" value="HYDROXYMETHYLGLUTARYL-COA LYASE"/>
    <property type="match status" value="1"/>
</dbReference>
<dbReference type="InterPro" id="IPR043594">
    <property type="entry name" value="HMGL"/>
</dbReference>
<dbReference type="FunFam" id="3.20.20.70:FF:000071">
    <property type="entry name" value="Hydroxymethylglutaryl-CoA lyase"/>
    <property type="match status" value="1"/>
</dbReference>
<comment type="similarity">
    <text evidence="1">Belongs to the HMG-CoA lyase family.</text>
</comment>
<dbReference type="InterPro" id="IPR013785">
    <property type="entry name" value="Aldolase_TIM"/>
</dbReference>
<dbReference type="SUPFAM" id="SSF51569">
    <property type="entry name" value="Aldolase"/>
    <property type="match status" value="1"/>
</dbReference>
<feature type="domain" description="Pyruvate carboxyltransferase" evidence="4">
    <location>
        <begin position="7"/>
        <end position="274"/>
    </location>
</feature>